<keyword evidence="6" id="KW-1185">Reference proteome</keyword>
<dbReference type="Pfam" id="PF02036">
    <property type="entry name" value="SCP2"/>
    <property type="match status" value="1"/>
</dbReference>
<evidence type="ECO:0000313" key="5">
    <source>
        <dbReference type="EMBL" id="KAJ7352751.1"/>
    </source>
</evidence>
<keyword evidence="2" id="KW-0521">NADP</keyword>
<organism evidence="5 6">
    <name type="scientific">Desmophyllum pertusum</name>
    <dbReference type="NCBI Taxonomy" id="174260"/>
    <lineage>
        <taxon>Eukaryota</taxon>
        <taxon>Metazoa</taxon>
        <taxon>Cnidaria</taxon>
        <taxon>Anthozoa</taxon>
        <taxon>Hexacorallia</taxon>
        <taxon>Scleractinia</taxon>
        <taxon>Caryophylliina</taxon>
        <taxon>Caryophylliidae</taxon>
        <taxon>Desmophyllum</taxon>
    </lineage>
</organism>
<evidence type="ECO:0000256" key="3">
    <source>
        <dbReference type="ARBA" id="ARBA00023002"/>
    </source>
</evidence>
<dbReference type="GO" id="GO:0016491">
    <property type="term" value="F:oxidoreductase activity"/>
    <property type="evidence" value="ECO:0007669"/>
    <property type="project" value="UniProtKB-KW"/>
</dbReference>
<accession>A0A9W9YIY2</accession>
<feature type="domain" description="SCP2" evidence="4">
    <location>
        <begin position="48"/>
        <end position="138"/>
    </location>
</feature>
<dbReference type="Proteomes" id="UP001163046">
    <property type="component" value="Unassembled WGS sequence"/>
</dbReference>
<dbReference type="OrthoDB" id="5327538at2759"/>
<dbReference type="InterPro" id="IPR036527">
    <property type="entry name" value="SCP2_sterol-bd_dom_sf"/>
</dbReference>
<gene>
    <name evidence="5" type="primary">HSDL2_5</name>
    <name evidence="5" type="ORF">OS493_034102</name>
</gene>
<name>A0A9W9YIY2_9CNID</name>
<dbReference type="EMBL" id="MU827348">
    <property type="protein sequence ID" value="KAJ7352751.1"/>
    <property type="molecule type" value="Genomic_DNA"/>
</dbReference>
<evidence type="ECO:0000259" key="4">
    <source>
        <dbReference type="Pfam" id="PF02036"/>
    </source>
</evidence>
<dbReference type="Gene3D" id="3.30.1050.10">
    <property type="entry name" value="SCP2 sterol-binding domain"/>
    <property type="match status" value="1"/>
</dbReference>
<dbReference type="AlphaFoldDB" id="A0A9W9YIY2"/>
<protein>
    <submittedName>
        <fullName evidence="5">Hydroxysteroid dehydrogenase-like protein 2</fullName>
    </submittedName>
</protein>
<proteinExistence type="inferred from homology"/>
<evidence type="ECO:0000313" key="6">
    <source>
        <dbReference type="Proteomes" id="UP001163046"/>
    </source>
</evidence>
<dbReference type="PANTHER" id="PTHR42808:SF3">
    <property type="entry name" value="HYDROXYSTEROID DEHYDROGENASE-LIKE PROTEIN 2"/>
    <property type="match status" value="1"/>
</dbReference>
<dbReference type="GO" id="GO:0005739">
    <property type="term" value="C:mitochondrion"/>
    <property type="evidence" value="ECO:0007669"/>
    <property type="project" value="TreeGrafter"/>
</dbReference>
<sequence>MPDFFLDVEDSIIADEIIKANKTMESDSQASPGGGVVALFDTIKSFCNEELVDSVKGVFEFQLEGKEPGVWYLDLKNNAGSAGSGSFPGGDAGCTMILDSDDFIKLFTGQLNPTQAFMAGKLKIKGDMMMAMKLEKLMGQMKSKL</sequence>
<comment type="caution">
    <text evidence="5">The sequence shown here is derived from an EMBL/GenBank/DDBJ whole genome shotgun (WGS) entry which is preliminary data.</text>
</comment>
<evidence type="ECO:0000256" key="1">
    <source>
        <dbReference type="ARBA" id="ARBA00006484"/>
    </source>
</evidence>
<keyword evidence="3" id="KW-0560">Oxidoreductase</keyword>
<dbReference type="InterPro" id="IPR003033">
    <property type="entry name" value="SCP2_sterol-bd_dom"/>
</dbReference>
<dbReference type="SUPFAM" id="SSF55718">
    <property type="entry name" value="SCP-like"/>
    <property type="match status" value="1"/>
</dbReference>
<evidence type="ECO:0000256" key="2">
    <source>
        <dbReference type="ARBA" id="ARBA00022857"/>
    </source>
</evidence>
<dbReference type="InterPro" id="IPR051935">
    <property type="entry name" value="HSDL2"/>
</dbReference>
<dbReference type="PANTHER" id="PTHR42808">
    <property type="entry name" value="HYDROXYSTEROID DEHYDROGENASE-LIKE PROTEIN 2"/>
    <property type="match status" value="1"/>
</dbReference>
<reference evidence="5" key="1">
    <citation type="submission" date="2023-01" db="EMBL/GenBank/DDBJ databases">
        <title>Genome assembly of the deep-sea coral Lophelia pertusa.</title>
        <authorList>
            <person name="Herrera S."/>
            <person name="Cordes E."/>
        </authorList>
    </citation>
    <scope>NUCLEOTIDE SEQUENCE</scope>
    <source>
        <strain evidence="5">USNM1676648</strain>
        <tissue evidence="5">Polyp</tissue>
    </source>
</reference>
<comment type="similarity">
    <text evidence="1">Belongs to the short-chain dehydrogenases/reductases (SDR) family.</text>
</comment>